<dbReference type="Proteomes" id="UP001437256">
    <property type="component" value="Unassembled WGS sequence"/>
</dbReference>
<dbReference type="Gene3D" id="1.25.40.430">
    <property type="match status" value="1"/>
</dbReference>
<sequence length="1181" mass="132753">MPPSSTKNASREEVRQKKAEFSTRVAAILEEDDPLAVYYDYVQWVVSNVSFNDPDTGLAEVLEKATNAFREESIYKNDLRYLKLWTLRARQVDLSAALSYYSQLLKNGIGISYSLLYEEYAKLLEAKGRVKDADTVFRKGLKRQARPAERLKKRYEEFQAKHNVQSSSSPSSSNQVESKSKRIPSTSSSPAVIGTAASRYALMLAPPEPGKRPEKLEFNLSLLYTEEHGEFCIEEARARSMGLLGKQWPALPTGSDRSNRSSRLTINFKDDRNTRSLKRKSIMGGAEPTVTINTKEALADVFGMYNSPERTVKTMLGSKHAPVTRIDAITPFAPQSSKPTTQLSSENPPSQNAKPGTLSTQPTRLQIANAEPVFRPFVDENSGAKKKENKSSPVRDEYIETWNFTLNFVQFTPFVDPEPAKPPARPVFGAKDPSKTPLQEDSKPFSFRPFEPKKPLLREAFTEDHGKPTPKPTHERAKSLQDSTSETPRATPFFTPFVDEDNKTPFKVFSRPSEGENAFTPKTPALSASQRAFTPFSDIKPTFTPHRDVAPSRAPLSVVSHPPEVVEEEEGDEVAEPEYEEEEEVEAQEHEGAQEEQDVESHEEAEEYEEEVYEGEGQYYEEEVHEEYEVEAQEGVEYQEPLGNDGQYQYEEGESYREVPLGGRFGQFNVMTPITERTVEYTSTRSFFNTPSDKMNGLSGGHDVIPEEEAERALLDHEDDVTEEHGFGNDHHLQPFRLPDAQRDDASIATIEQQTGKLSLVDSLTLSSNFKPDNPCNPFDPPILRTLLSRINPDLHFHDFTAEESNRYDDLQKFARKARKTSGNSATGSLDVGATFSLILDGHKFGVTEKLGEGGFGAVFAARDLGVPKPREDDESDDDLLDDEDEDEQSLVALKVVKPRNLWEYNVLRRLHTALLPAHRRSLVSPYALYAFKDESYLVMDLCPQGTLLDIVNRAESAGISQQGACLDELLVMFFAIELLRLLEHIHNTGFIHGDLKIDNCLLRLEDVPGGNTAWSSAYQPSGEGGWSAKGLKLIDFGRTVDTRLFPAGQQFIGEWEVDERDCPELRESRPWTFQTDYFGLAGIIYCMFFGKYIQAASVTTVNGRAKIATPLKRYWQADLWTRLFDILLNPTQVRPDGRLPVSDELGAVRKEMEAWLQANCNRAGGTLKGLLKKVEMSCLR</sequence>
<keyword evidence="3" id="KW-0995">Kinetochore</keyword>
<dbReference type="PANTHER" id="PTHR14030">
    <property type="entry name" value="MITOTIC CHECKPOINT SERINE/THREONINE-PROTEIN KINASE BUB1"/>
    <property type="match status" value="1"/>
</dbReference>
<keyword evidence="2" id="KW-0158">Chromosome</keyword>
<keyword evidence="9" id="KW-1185">Reference proteome</keyword>
<dbReference type="Pfam" id="PF08171">
    <property type="entry name" value="Mad3_BUB1_II"/>
    <property type="match status" value="1"/>
</dbReference>
<proteinExistence type="predicted"/>
<feature type="compositionally biased region" description="Low complexity" evidence="5">
    <location>
        <begin position="163"/>
        <end position="190"/>
    </location>
</feature>
<accession>A0ABR2ZLY7</accession>
<evidence type="ECO:0000313" key="8">
    <source>
        <dbReference type="EMBL" id="KAL0061944.1"/>
    </source>
</evidence>
<feature type="region of interest" description="Disordered" evidence="5">
    <location>
        <begin position="420"/>
        <end position="617"/>
    </location>
</feature>
<dbReference type="InterPro" id="IPR000719">
    <property type="entry name" value="Prot_kinase_dom"/>
</dbReference>
<evidence type="ECO:0000259" key="6">
    <source>
        <dbReference type="PROSITE" id="PS50011"/>
    </source>
</evidence>
<evidence type="ECO:0000259" key="7">
    <source>
        <dbReference type="PROSITE" id="PS51489"/>
    </source>
</evidence>
<organism evidence="8 9">
    <name type="scientific">Marasmius tenuissimus</name>
    <dbReference type="NCBI Taxonomy" id="585030"/>
    <lineage>
        <taxon>Eukaryota</taxon>
        <taxon>Fungi</taxon>
        <taxon>Dikarya</taxon>
        <taxon>Basidiomycota</taxon>
        <taxon>Agaricomycotina</taxon>
        <taxon>Agaricomycetes</taxon>
        <taxon>Agaricomycetidae</taxon>
        <taxon>Agaricales</taxon>
        <taxon>Marasmiineae</taxon>
        <taxon>Marasmiaceae</taxon>
        <taxon>Marasmius</taxon>
    </lineage>
</organism>
<keyword evidence="8" id="KW-0418">Kinase</keyword>
<feature type="domain" description="Protein kinase" evidence="6">
    <location>
        <begin position="845"/>
        <end position="1157"/>
    </location>
</feature>
<dbReference type="Pfam" id="PF08311">
    <property type="entry name" value="Mad3_BUB1_I"/>
    <property type="match status" value="1"/>
</dbReference>
<feature type="compositionally biased region" description="Basic and acidic residues" evidence="5">
    <location>
        <begin position="432"/>
        <end position="443"/>
    </location>
</feature>
<dbReference type="InterPro" id="IPR013212">
    <property type="entry name" value="Mad3/Bub1_I"/>
</dbReference>
<evidence type="ECO:0000256" key="4">
    <source>
        <dbReference type="ARBA" id="ARBA00023328"/>
    </source>
</evidence>
<protein>
    <submittedName>
        <fullName evidence="8">Protein kinase</fullName>
        <ecNumber evidence="8">2.7.11.1</ecNumber>
    </submittedName>
</protein>
<dbReference type="InterPro" id="IPR012572">
    <property type="entry name" value="Mad3/Bub1_II"/>
</dbReference>
<evidence type="ECO:0000256" key="5">
    <source>
        <dbReference type="SAM" id="MobiDB-lite"/>
    </source>
</evidence>
<feature type="compositionally biased region" description="Basic and acidic residues" evidence="5">
    <location>
        <begin position="450"/>
        <end position="479"/>
    </location>
</feature>
<keyword evidence="8" id="KW-0808">Transferase</keyword>
<name>A0ABR2ZLY7_9AGAR</name>
<feature type="compositionally biased region" description="Acidic residues" evidence="5">
    <location>
        <begin position="565"/>
        <end position="586"/>
    </location>
</feature>
<dbReference type="GO" id="GO:0004674">
    <property type="term" value="F:protein serine/threonine kinase activity"/>
    <property type="evidence" value="ECO:0007669"/>
    <property type="project" value="UniProtKB-EC"/>
</dbReference>
<dbReference type="SMART" id="SM00220">
    <property type="entry name" value="S_TKc"/>
    <property type="match status" value="1"/>
</dbReference>
<dbReference type="InterPro" id="IPR011009">
    <property type="entry name" value="Kinase-like_dom_sf"/>
</dbReference>
<feature type="compositionally biased region" description="Polar residues" evidence="5">
    <location>
        <begin position="333"/>
        <end position="360"/>
    </location>
</feature>
<dbReference type="PROSITE" id="PS00108">
    <property type="entry name" value="PROTEIN_KINASE_ST"/>
    <property type="match status" value="1"/>
</dbReference>
<dbReference type="PANTHER" id="PTHR14030:SF4">
    <property type="entry name" value="BUB1 KINASE, ISOFORM A-RELATED"/>
    <property type="match status" value="1"/>
</dbReference>
<evidence type="ECO:0000256" key="2">
    <source>
        <dbReference type="ARBA" id="ARBA00022454"/>
    </source>
</evidence>
<dbReference type="InterPro" id="IPR015661">
    <property type="entry name" value="Bub1/Mad3"/>
</dbReference>
<dbReference type="Gene3D" id="6.10.20.170">
    <property type="match status" value="1"/>
</dbReference>
<keyword evidence="4" id="KW-0137">Centromere</keyword>
<evidence type="ECO:0000256" key="3">
    <source>
        <dbReference type="ARBA" id="ARBA00022838"/>
    </source>
</evidence>
<evidence type="ECO:0000313" key="9">
    <source>
        <dbReference type="Proteomes" id="UP001437256"/>
    </source>
</evidence>
<feature type="domain" description="BUB1 N-terminal" evidence="7">
    <location>
        <begin position="21"/>
        <end position="181"/>
    </location>
</feature>
<dbReference type="EC" id="2.7.11.1" evidence="8"/>
<dbReference type="Gene3D" id="1.10.510.10">
    <property type="entry name" value="Transferase(Phosphotransferase) domain 1"/>
    <property type="match status" value="1"/>
</dbReference>
<feature type="region of interest" description="Disordered" evidence="5">
    <location>
        <begin position="331"/>
        <end position="360"/>
    </location>
</feature>
<dbReference type="SMART" id="SM00777">
    <property type="entry name" value="Mad3_BUB1_I"/>
    <property type="match status" value="1"/>
</dbReference>
<dbReference type="Pfam" id="PF00069">
    <property type="entry name" value="Pkinase"/>
    <property type="match status" value="1"/>
</dbReference>
<dbReference type="PROSITE" id="PS51489">
    <property type="entry name" value="BUB1_N"/>
    <property type="match status" value="1"/>
</dbReference>
<evidence type="ECO:0000256" key="1">
    <source>
        <dbReference type="ARBA" id="ARBA00004629"/>
    </source>
</evidence>
<comment type="caution">
    <text evidence="8">The sequence shown here is derived from an EMBL/GenBank/DDBJ whole genome shotgun (WGS) entry which is preliminary data.</text>
</comment>
<feature type="region of interest" description="Disordered" evidence="5">
    <location>
        <begin position="159"/>
        <end position="190"/>
    </location>
</feature>
<feature type="compositionally biased region" description="Acidic residues" evidence="5">
    <location>
        <begin position="594"/>
        <end position="617"/>
    </location>
</feature>
<dbReference type="SUPFAM" id="SSF56112">
    <property type="entry name" value="Protein kinase-like (PK-like)"/>
    <property type="match status" value="1"/>
</dbReference>
<dbReference type="EMBL" id="JBBXMP010000119">
    <property type="protein sequence ID" value="KAL0061944.1"/>
    <property type="molecule type" value="Genomic_DNA"/>
</dbReference>
<dbReference type="InterPro" id="IPR008271">
    <property type="entry name" value="Ser/Thr_kinase_AS"/>
</dbReference>
<dbReference type="PROSITE" id="PS50011">
    <property type="entry name" value="PROTEIN_KINASE_DOM"/>
    <property type="match status" value="1"/>
</dbReference>
<dbReference type="CDD" id="cd13981">
    <property type="entry name" value="STKc_Bub1_BubR1"/>
    <property type="match status" value="1"/>
</dbReference>
<gene>
    <name evidence="8" type="primary">BUB1_2</name>
    <name evidence="8" type="ORF">AAF712_011228</name>
</gene>
<reference evidence="8 9" key="1">
    <citation type="submission" date="2024-05" db="EMBL/GenBank/DDBJ databases">
        <title>A draft genome resource for the thread blight pathogen Marasmius tenuissimus strain MS-2.</title>
        <authorList>
            <person name="Yulfo-Soto G.E."/>
            <person name="Baruah I.K."/>
            <person name="Amoako-Attah I."/>
            <person name="Bukari Y."/>
            <person name="Meinhardt L.W."/>
            <person name="Bailey B.A."/>
            <person name="Cohen S.P."/>
        </authorList>
    </citation>
    <scope>NUCLEOTIDE SEQUENCE [LARGE SCALE GENOMIC DNA]</scope>
    <source>
        <strain evidence="8 9">MS-2</strain>
    </source>
</reference>
<comment type="subcellular location">
    <subcellularLocation>
        <location evidence="1">Chromosome</location>
        <location evidence="1">Centromere</location>
        <location evidence="1">Kinetochore</location>
    </subcellularLocation>
</comment>
<feature type="region of interest" description="Disordered" evidence="5">
    <location>
        <begin position="374"/>
        <end position="393"/>
    </location>
</feature>
<feature type="compositionally biased region" description="Basic and acidic residues" evidence="5">
    <location>
        <begin position="382"/>
        <end position="393"/>
    </location>
</feature>